<protein>
    <submittedName>
        <fullName evidence="1">Uncharacterized protein</fullName>
    </submittedName>
</protein>
<evidence type="ECO:0000313" key="2">
    <source>
        <dbReference type="Proteomes" id="UP000821866"/>
    </source>
</evidence>
<keyword evidence="2" id="KW-1185">Reference proteome</keyword>
<dbReference type="EMBL" id="JABSTU010000010">
    <property type="protein sequence ID" value="KAH8018285.1"/>
    <property type="molecule type" value="Genomic_DNA"/>
</dbReference>
<dbReference type="Proteomes" id="UP000821866">
    <property type="component" value="Chromosome 8"/>
</dbReference>
<reference evidence="1" key="2">
    <citation type="submission" date="2021-09" db="EMBL/GenBank/DDBJ databases">
        <authorList>
            <person name="Jia N."/>
            <person name="Wang J."/>
            <person name="Shi W."/>
            <person name="Du L."/>
            <person name="Sun Y."/>
            <person name="Zhan W."/>
            <person name="Jiang J."/>
            <person name="Wang Q."/>
            <person name="Zhang B."/>
            <person name="Ji P."/>
            <person name="Sakyi L.B."/>
            <person name="Cui X."/>
            <person name="Yuan T."/>
            <person name="Jiang B."/>
            <person name="Yang W."/>
            <person name="Lam T.T.-Y."/>
            <person name="Chang Q."/>
            <person name="Ding S."/>
            <person name="Wang X."/>
            <person name="Zhu J."/>
            <person name="Ruan X."/>
            <person name="Zhao L."/>
            <person name="Wei J."/>
            <person name="Que T."/>
            <person name="Du C."/>
            <person name="Cheng J."/>
            <person name="Dai P."/>
            <person name="Han X."/>
            <person name="Huang E."/>
            <person name="Gao Y."/>
            <person name="Liu J."/>
            <person name="Shao H."/>
            <person name="Ye R."/>
            <person name="Li L."/>
            <person name="Wei W."/>
            <person name="Wang X."/>
            <person name="Wang C."/>
            <person name="Huo Q."/>
            <person name="Li W."/>
            <person name="Guo W."/>
            <person name="Chen H."/>
            <person name="Chen S."/>
            <person name="Zhou L."/>
            <person name="Zhou L."/>
            <person name="Ni X."/>
            <person name="Tian J."/>
            <person name="Zhou Y."/>
            <person name="Sheng Y."/>
            <person name="Liu T."/>
            <person name="Pan Y."/>
            <person name="Xia L."/>
            <person name="Li J."/>
            <person name="Zhao F."/>
            <person name="Cao W."/>
        </authorList>
    </citation>
    <scope>NUCLEOTIDE SEQUENCE</scope>
    <source>
        <strain evidence="1">Rmic-2018</strain>
        <tissue evidence="1">Larvae</tissue>
    </source>
</reference>
<dbReference type="AlphaFoldDB" id="A0A9J6D7S0"/>
<organism evidence="1 2">
    <name type="scientific">Rhipicephalus microplus</name>
    <name type="common">Cattle tick</name>
    <name type="synonym">Boophilus microplus</name>
    <dbReference type="NCBI Taxonomy" id="6941"/>
    <lineage>
        <taxon>Eukaryota</taxon>
        <taxon>Metazoa</taxon>
        <taxon>Ecdysozoa</taxon>
        <taxon>Arthropoda</taxon>
        <taxon>Chelicerata</taxon>
        <taxon>Arachnida</taxon>
        <taxon>Acari</taxon>
        <taxon>Parasitiformes</taxon>
        <taxon>Ixodida</taxon>
        <taxon>Ixodoidea</taxon>
        <taxon>Ixodidae</taxon>
        <taxon>Rhipicephalinae</taxon>
        <taxon>Rhipicephalus</taxon>
        <taxon>Boophilus</taxon>
    </lineage>
</organism>
<comment type="caution">
    <text evidence="1">The sequence shown here is derived from an EMBL/GenBank/DDBJ whole genome shotgun (WGS) entry which is preliminary data.</text>
</comment>
<accession>A0A9J6D7S0</accession>
<evidence type="ECO:0000313" key="1">
    <source>
        <dbReference type="EMBL" id="KAH8018285.1"/>
    </source>
</evidence>
<reference evidence="1" key="1">
    <citation type="journal article" date="2020" name="Cell">
        <title>Large-Scale Comparative Analyses of Tick Genomes Elucidate Their Genetic Diversity and Vector Capacities.</title>
        <authorList>
            <consortium name="Tick Genome and Microbiome Consortium (TIGMIC)"/>
            <person name="Jia N."/>
            <person name="Wang J."/>
            <person name="Shi W."/>
            <person name="Du L."/>
            <person name="Sun Y."/>
            <person name="Zhan W."/>
            <person name="Jiang J.F."/>
            <person name="Wang Q."/>
            <person name="Zhang B."/>
            <person name="Ji P."/>
            <person name="Bell-Sakyi L."/>
            <person name="Cui X.M."/>
            <person name="Yuan T.T."/>
            <person name="Jiang B.G."/>
            <person name="Yang W.F."/>
            <person name="Lam T.T."/>
            <person name="Chang Q.C."/>
            <person name="Ding S.J."/>
            <person name="Wang X.J."/>
            <person name="Zhu J.G."/>
            <person name="Ruan X.D."/>
            <person name="Zhao L."/>
            <person name="Wei J.T."/>
            <person name="Ye R.Z."/>
            <person name="Que T.C."/>
            <person name="Du C.H."/>
            <person name="Zhou Y.H."/>
            <person name="Cheng J.X."/>
            <person name="Dai P.F."/>
            <person name="Guo W.B."/>
            <person name="Han X.H."/>
            <person name="Huang E.J."/>
            <person name="Li L.F."/>
            <person name="Wei W."/>
            <person name="Gao Y.C."/>
            <person name="Liu J.Z."/>
            <person name="Shao H.Z."/>
            <person name="Wang X."/>
            <person name="Wang C.C."/>
            <person name="Yang T.C."/>
            <person name="Huo Q.B."/>
            <person name="Li W."/>
            <person name="Chen H.Y."/>
            <person name="Chen S.E."/>
            <person name="Zhou L.G."/>
            <person name="Ni X.B."/>
            <person name="Tian J.H."/>
            <person name="Sheng Y."/>
            <person name="Liu T."/>
            <person name="Pan Y.S."/>
            <person name="Xia L.Y."/>
            <person name="Li J."/>
            <person name="Zhao F."/>
            <person name="Cao W.C."/>
        </authorList>
    </citation>
    <scope>NUCLEOTIDE SEQUENCE</scope>
    <source>
        <strain evidence="1">Rmic-2018</strain>
    </source>
</reference>
<sequence>MADEAIVRSHLLDFESGEHNWRGYVKTDQELEHLERALLGLGVSFKVTSSRKHGEENLHKAGKRPSVVAPASVPGCLLFRPAVPVRPPSQRLSAVGCHTQLAATPRTFPAANLSRPANFKQASCPPLLCSLPRYSWAVDLLPAVGSPWWWNFWWDVKCDHGRPMDSYLREDDITLLDFAPFASPLAAELTLPLGLGQPLSQAGLGL</sequence>
<name>A0A9J6D7S0_RHIMP</name>
<proteinExistence type="predicted"/>
<dbReference type="VEuPathDB" id="VectorBase:LOC119168176"/>
<gene>
    <name evidence="1" type="ORF">HPB51_001309</name>
</gene>